<dbReference type="RefSeq" id="XP_020044489.1">
    <property type="nucleotide sequence ID" value="XM_020188591.1"/>
</dbReference>
<dbReference type="SUPFAM" id="SSF103481">
    <property type="entry name" value="Multidrug resistance efflux transporter EmrE"/>
    <property type="match status" value="1"/>
</dbReference>
<feature type="transmembrane region" description="Helical" evidence="5">
    <location>
        <begin position="410"/>
        <end position="429"/>
    </location>
</feature>
<evidence type="ECO:0000256" key="3">
    <source>
        <dbReference type="ARBA" id="ARBA00022989"/>
    </source>
</evidence>
<dbReference type="OrthoDB" id="18894at2759"/>
<dbReference type="Proteomes" id="UP000095038">
    <property type="component" value="Unassembled WGS sequence"/>
</dbReference>
<keyword evidence="5" id="KW-0333">Golgi apparatus</keyword>
<dbReference type="EMBL" id="KV454494">
    <property type="protein sequence ID" value="ODV58182.1"/>
    <property type="molecule type" value="Genomic_DNA"/>
</dbReference>
<dbReference type="InParanoid" id="A0A1D2V947"/>
<dbReference type="InterPro" id="IPR050186">
    <property type="entry name" value="TPT_transporter"/>
</dbReference>
<dbReference type="GO" id="GO:0005789">
    <property type="term" value="C:endoplasmic reticulum membrane"/>
    <property type="evidence" value="ECO:0007669"/>
    <property type="project" value="UniProtKB-SubCell"/>
</dbReference>
<dbReference type="GO" id="GO:0000139">
    <property type="term" value="C:Golgi membrane"/>
    <property type="evidence" value="ECO:0007669"/>
    <property type="project" value="UniProtKB-SubCell"/>
</dbReference>
<comment type="similarity">
    <text evidence="5">Belongs to the TPT transporter family. SLC35D subfamily.</text>
</comment>
<dbReference type="GeneID" id="30962227"/>
<feature type="transmembrane region" description="Helical" evidence="5">
    <location>
        <begin position="315"/>
        <end position="334"/>
    </location>
</feature>
<evidence type="ECO:0000256" key="2">
    <source>
        <dbReference type="ARBA" id="ARBA00022692"/>
    </source>
</evidence>
<feature type="transmembrane region" description="Helical" evidence="5">
    <location>
        <begin position="280"/>
        <end position="303"/>
    </location>
</feature>
<keyword evidence="7" id="KW-1185">Reference proteome</keyword>
<dbReference type="FunCoup" id="A0A1D2V947">
    <property type="interactions" value="683"/>
</dbReference>
<feature type="transmembrane region" description="Helical" evidence="5">
    <location>
        <begin position="186"/>
        <end position="205"/>
    </location>
</feature>
<feature type="transmembrane region" description="Helical" evidence="5">
    <location>
        <begin position="354"/>
        <end position="376"/>
    </location>
</feature>
<keyword evidence="5" id="KW-0762">Sugar transport</keyword>
<dbReference type="STRING" id="1344418.A0A1D2V947"/>
<comment type="function">
    <text evidence="5">Involved in the import of GDP-mannose from the cytoplasm into the Golgi lumen.</text>
</comment>
<dbReference type="InterPro" id="IPR037185">
    <property type="entry name" value="EmrE-like"/>
</dbReference>
<proteinExistence type="inferred from homology"/>
<comment type="subcellular location">
    <subcellularLocation>
        <location evidence="5">Golgi apparatus membrane</location>
        <topology evidence="5">Multi-pass membrane protein</topology>
    </subcellularLocation>
    <subcellularLocation>
        <location evidence="5">Cytoplasmic vesicle membrane</location>
        <topology evidence="5">Multi-pass membrane protein</topology>
    </subcellularLocation>
    <subcellularLocation>
        <location evidence="5">Endoplasmic reticulum membrane</location>
        <topology evidence="5">Multi-pass membrane protein</topology>
    </subcellularLocation>
    <subcellularLocation>
        <location evidence="1">Membrane</location>
        <topology evidence="1">Multi-pass membrane protein</topology>
    </subcellularLocation>
</comment>
<accession>A0A1D2V947</accession>
<evidence type="ECO:0000256" key="5">
    <source>
        <dbReference type="RuleBase" id="RU367097"/>
    </source>
</evidence>
<dbReference type="AlphaFoldDB" id="A0A1D2V947"/>
<keyword evidence="5" id="KW-0968">Cytoplasmic vesicle</keyword>
<dbReference type="PANTHER" id="PTHR11132">
    <property type="entry name" value="SOLUTE CARRIER FAMILY 35"/>
    <property type="match status" value="1"/>
</dbReference>
<evidence type="ECO:0000313" key="6">
    <source>
        <dbReference type="EMBL" id="ODV58182.1"/>
    </source>
</evidence>
<sequence>MASSLNYDRGLYDVDHLKNPFLDANLLDDNSSNRNLIIKSWSSYNKSSRDILFYVFGWYFLALTISLYKKWLFSNPSLNLSYPFIIASFNYFILFIISLLVLLFSSSLRSSIRKNINQIQLINNDFDVIDNIPNLNSNSNSNSNSNLNSNLNPNFNPNFDFNLNSNNNNNNYLQFKFKDYFMEPKLYLLTILPCAIAAGIDMTSANYSLKFLPLNSITVINLSSFTIFLLFFGILFHLEIFSFTIINIVIIITIGLIFLLTGNHSNIPSSISIFSSHKQIGYVLILTSSFFSAFKYSLIHLLLTRNKFTFNPVAMIFYLSPAVSTILFFLSILIESNINDFINNDIWTQRGKFTVFFLLSIPGILSFFILVCQFNLLKKTHLITFSVFGIIRIILKYLASVIIFEDSFSLNNFFGLIVLICSIIWFNHFRYIQSFQNIENFRQSDIEFQNYFHNLRVN</sequence>
<keyword evidence="4 5" id="KW-0472">Membrane</keyword>
<feature type="transmembrane region" description="Helical" evidence="5">
    <location>
        <begin position="211"/>
        <end position="233"/>
    </location>
</feature>
<reference evidence="7" key="1">
    <citation type="submission" date="2016-05" db="EMBL/GenBank/DDBJ databases">
        <title>Comparative genomics of biotechnologically important yeasts.</title>
        <authorList>
            <consortium name="DOE Joint Genome Institute"/>
            <person name="Riley R."/>
            <person name="Haridas S."/>
            <person name="Wolfe K.H."/>
            <person name="Lopes M.R."/>
            <person name="Hittinger C.T."/>
            <person name="Goker M."/>
            <person name="Salamov A."/>
            <person name="Wisecaver J."/>
            <person name="Long T.M."/>
            <person name="Aerts A.L."/>
            <person name="Barry K."/>
            <person name="Choi C."/>
            <person name="Clum A."/>
            <person name="Coughlan A.Y."/>
            <person name="Deshpande S."/>
            <person name="Douglass A.P."/>
            <person name="Hanson S.J."/>
            <person name="Klenk H.-P."/>
            <person name="Labutti K."/>
            <person name="Lapidus A."/>
            <person name="Lindquist E."/>
            <person name="Lipzen A."/>
            <person name="Meier-Kolthoff J.P."/>
            <person name="Ohm R.A."/>
            <person name="Otillar R.P."/>
            <person name="Pangilinan J."/>
            <person name="Peng Y."/>
            <person name="Rokas A."/>
            <person name="Rosa C.A."/>
            <person name="Scheuner C."/>
            <person name="Sibirny A.A."/>
            <person name="Slot J.C."/>
            <person name="Stielow J.B."/>
            <person name="Sun H."/>
            <person name="Kurtzman C.P."/>
            <person name="Blackwell M."/>
            <person name="Grigoriev I.V."/>
            <person name="Jeffries T.W."/>
        </authorList>
    </citation>
    <scope>NUCLEOTIDE SEQUENCE [LARGE SCALE GENOMIC DNA]</scope>
    <source>
        <strain evidence="7">DSM 1968</strain>
    </source>
</reference>
<evidence type="ECO:0000256" key="1">
    <source>
        <dbReference type="ARBA" id="ARBA00004141"/>
    </source>
</evidence>
<comment type="subunit">
    <text evidence="5">Homooligomer.</text>
</comment>
<evidence type="ECO:0000256" key="4">
    <source>
        <dbReference type="ARBA" id="ARBA00023136"/>
    </source>
</evidence>
<feature type="transmembrane region" description="Helical" evidence="5">
    <location>
        <begin position="80"/>
        <end position="104"/>
    </location>
</feature>
<keyword evidence="2 5" id="KW-0812">Transmembrane</keyword>
<gene>
    <name evidence="6" type="ORF">ASCRUDRAFT_10443</name>
</gene>
<evidence type="ECO:0000313" key="7">
    <source>
        <dbReference type="Proteomes" id="UP000095038"/>
    </source>
</evidence>
<name>A0A1D2V947_9ASCO</name>
<keyword evidence="3 5" id="KW-1133">Transmembrane helix</keyword>
<feature type="transmembrane region" description="Helical" evidence="5">
    <location>
        <begin position="383"/>
        <end position="404"/>
    </location>
</feature>
<keyword evidence="5" id="KW-0813">Transport</keyword>
<keyword evidence="5" id="KW-0256">Endoplasmic reticulum</keyword>
<feature type="transmembrane region" description="Helical" evidence="5">
    <location>
        <begin position="240"/>
        <end position="260"/>
    </location>
</feature>
<organism evidence="6 7">
    <name type="scientific">Ascoidea rubescens DSM 1968</name>
    <dbReference type="NCBI Taxonomy" id="1344418"/>
    <lineage>
        <taxon>Eukaryota</taxon>
        <taxon>Fungi</taxon>
        <taxon>Dikarya</taxon>
        <taxon>Ascomycota</taxon>
        <taxon>Saccharomycotina</taxon>
        <taxon>Saccharomycetes</taxon>
        <taxon>Ascoideaceae</taxon>
        <taxon>Ascoidea</taxon>
    </lineage>
</organism>
<dbReference type="GO" id="GO:0030659">
    <property type="term" value="C:cytoplasmic vesicle membrane"/>
    <property type="evidence" value="ECO:0007669"/>
    <property type="project" value="UniProtKB-SubCell"/>
</dbReference>
<protein>
    <recommendedName>
        <fullName evidence="5">GDP-mannose transporter</fullName>
        <shortName evidence="5">GMT</shortName>
    </recommendedName>
</protein>
<feature type="transmembrane region" description="Helical" evidence="5">
    <location>
        <begin position="51"/>
        <end position="68"/>
    </location>
</feature>